<evidence type="ECO:0000256" key="1">
    <source>
        <dbReference type="SAM" id="Phobius"/>
    </source>
</evidence>
<protein>
    <submittedName>
        <fullName evidence="2">Phage holin family protein</fullName>
    </submittedName>
</protein>
<dbReference type="RefSeq" id="WP_066485946.1">
    <property type="nucleotide sequence ID" value="NZ_JADPQA010000016.1"/>
</dbReference>
<feature type="transmembrane region" description="Helical" evidence="1">
    <location>
        <begin position="118"/>
        <end position="139"/>
    </location>
</feature>
<evidence type="ECO:0000313" key="2">
    <source>
        <dbReference type="EMBL" id="TQE42883.1"/>
    </source>
</evidence>
<keyword evidence="3" id="KW-1185">Reference proteome</keyword>
<feature type="transmembrane region" description="Helical" evidence="1">
    <location>
        <begin position="7"/>
        <end position="28"/>
    </location>
</feature>
<dbReference type="AlphaFoldDB" id="A0A540R566"/>
<dbReference type="PANTHER" id="PTHR37309:SF1">
    <property type="entry name" value="SLR0284 PROTEIN"/>
    <property type="match status" value="1"/>
</dbReference>
<feature type="transmembrane region" description="Helical" evidence="1">
    <location>
        <begin position="75"/>
        <end position="98"/>
    </location>
</feature>
<gene>
    <name evidence="2" type="ORF">EJK80_10225</name>
</gene>
<accession>A0A540R566</accession>
<proteinExistence type="predicted"/>
<dbReference type="GeneID" id="79851958"/>
<dbReference type="STRING" id="1686286.GCA_900092335_00633"/>
<reference evidence="2 3" key="1">
    <citation type="submission" date="2019-06" db="EMBL/GenBank/DDBJ databases">
        <title>Draft genome of C. phoceense Strain 272.</title>
        <authorList>
            <person name="Pacheco L.G.C."/>
            <person name="Barberis C.M."/>
            <person name="Almuzara M.N."/>
            <person name="Traglia G.M."/>
            <person name="Santos C.S."/>
            <person name="Rocha D.J.P.G."/>
            <person name="Aguiar E.R.G.R."/>
            <person name="Vay C.A."/>
        </authorList>
    </citation>
    <scope>NUCLEOTIDE SEQUENCE [LARGE SCALE GENOMIC DNA]</scope>
    <source>
        <strain evidence="2 3">272</strain>
    </source>
</reference>
<dbReference type="PANTHER" id="PTHR37309">
    <property type="entry name" value="SLR0284 PROTEIN"/>
    <property type="match status" value="1"/>
</dbReference>
<comment type="caution">
    <text evidence="2">The sequence shown here is derived from an EMBL/GenBank/DDBJ whole genome shotgun (WGS) entry which is preliminary data.</text>
</comment>
<dbReference type="Proteomes" id="UP000318080">
    <property type="component" value="Unassembled WGS sequence"/>
</dbReference>
<dbReference type="InterPro" id="IPR007165">
    <property type="entry name" value="Phage_holin_4_2"/>
</dbReference>
<dbReference type="Pfam" id="PF04020">
    <property type="entry name" value="Phage_holin_4_2"/>
    <property type="match status" value="1"/>
</dbReference>
<organism evidence="2 3">
    <name type="scientific">Corynebacterium phoceense</name>
    <dbReference type="NCBI Taxonomy" id="1686286"/>
    <lineage>
        <taxon>Bacteria</taxon>
        <taxon>Bacillati</taxon>
        <taxon>Actinomycetota</taxon>
        <taxon>Actinomycetes</taxon>
        <taxon>Mycobacteriales</taxon>
        <taxon>Corynebacteriaceae</taxon>
        <taxon>Corynebacterium</taxon>
    </lineage>
</organism>
<keyword evidence="1" id="KW-1133">Transmembrane helix</keyword>
<keyword evidence="1" id="KW-0812">Transmembrane</keyword>
<feature type="transmembrane region" description="Helical" evidence="1">
    <location>
        <begin position="48"/>
        <end position="68"/>
    </location>
</feature>
<dbReference type="EMBL" id="VHIR01000016">
    <property type="protein sequence ID" value="TQE42883.1"/>
    <property type="molecule type" value="Genomic_DNA"/>
</dbReference>
<keyword evidence="1" id="KW-0472">Membrane</keyword>
<name>A0A540R566_9CORY</name>
<sequence>MKALWNFALNVIAVALALWVVVSFVPGIDIVPPALTPGEPGIGSTNEAGSSSTFLAVAAVFVLVNAVITPVLRFLGAPLTCATLGLFALVINGAALLITEWAFNSLDTSLGHLDIDGWLPAILGAIVLGLVSGVVNFFTSPLRAR</sequence>
<evidence type="ECO:0000313" key="3">
    <source>
        <dbReference type="Proteomes" id="UP000318080"/>
    </source>
</evidence>